<dbReference type="EMBL" id="ML213648">
    <property type="protein sequence ID" value="TFK33473.1"/>
    <property type="molecule type" value="Genomic_DNA"/>
</dbReference>
<organism evidence="1 2">
    <name type="scientific">Crucibulum laeve</name>
    <dbReference type="NCBI Taxonomy" id="68775"/>
    <lineage>
        <taxon>Eukaryota</taxon>
        <taxon>Fungi</taxon>
        <taxon>Dikarya</taxon>
        <taxon>Basidiomycota</taxon>
        <taxon>Agaricomycotina</taxon>
        <taxon>Agaricomycetes</taxon>
        <taxon>Agaricomycetidae</taxon>
        <taxon>Agaricales</taxon>
        <taxon>Agaricineae</taxon>
        <taxon>Nidulariaceae</taxon>
        <taxon>Crucibulum</taxon>
    </lineage>
</organism>
<proteinExistence type="predicted"/>
<reference evidence="1 2" key="1">
    <citation type="journal article" date="2019" name="Nat. Ecol. Evol.">
        <title>Megaphylogeny resolves global patterns of mushroom evolution.</title>
        <authorList>
            <person name="Varga T."/>
            <person name="Krizsan K."/>
            <person name="Foldi C."/>
            <person name="Dima B."/>
            <person name="Sanchez-Garcia M."/>
            <person name="Sanchez-Ramirez S."/>
            <person name="Szollosi G.J."/>
            <person name="Szarkandi J.G."/>
            <person name="Papp V."/>
            <person name="Albert L."/>
            <person name="Andreopoulos W."/>
            <person name="Angelini C."/>
            <person name="Antonin V."/>
            <person name="Barry K.W."/>
            <person name="Bougher N.L."/>
            <person name="Buchanan P."/>
            <person name="Buyck B."/>
            <person name="Bense V."/>
            <person name="Catcheside P."/>
            <person name="Chovatia M."/>
            <person name="Cooper J."/>
            <person name="Damon W."/>
            <person name="Desjardin D."/>
            <person name="Finy P."/>
            <person name="Geml J."/>
            <person name="Haridas S."/>
            <person name="Hughes K."/>
            <person name="Justo A."/>
            <person name="Karasinski D."/>
            <person name="Kautmanova I."/>
            <person name="Kiss B."/>
            <person name="Kocsube S."/>
            <person name="Kotiranta H."/>
            <person name="LaButti K.M."/>
            <person name="Lechner B.E."/>
            <person name="Liimatainen K."/>
            <person name="Lipzen A."/>
            <person name="Lukacs Z."/>
            <person name="Mihaltcheva S."/>
            <person name="Morgado L.N."/>
            <person name="Niskanen T."/>
            <person name="Noordeloos M.E."/>
            <person name="Ohm R.A."/>
            <person name="Ortiz-Santana B."/>
            <person name="Ovrebo C."/>
            <person name="Racz N."/>
            <person name="Riley R."/>
            <person name="Savchenko A."/>
            <person name="Shiryaev A."/>
            <person name="Soop K."/>
            <person name="Spirin V."/>
            <person name="Szebenyi C."/>
            <person name="Tomsovsky M."/>
            <person name="Tulloss R.E."/>
            <person name="Uehling J."/>
            <person name="Grigoriev I.V."/>
            <person name="Vagvolgyi C."/>
            <person name="Papp T."/>
            <person name="Martin F.M."/>
            <person name="Miettinen O."/>
            <person name="Hibbett D.S."/>
            <person name="Nagy L.G."/>
        </authorList>
    </citation>
    <scope>NUCLEOTIDE SEQUENCE [LARGE SCALE GENOMIC DNA]</scope>
    <source>
        <strain evidence="1 2">CBS 166.37</strain>
    </source>
</reference>
<keyword evidence="2" id="KW-1185">Reference proteome</keyword>
<evidence type="ECO:0000313" key="2">
    <source>
        <dbReference type="Proteomes" id="UP000308652"/>
    </source>
</evidence>
<dbReference type="AlphaFoldDB" id="A0A5C3LMG6"/>
<sequence length="55" mass="5974">MSDEDSVSLRRSTQNGLTIEGYRKSAGDNLIVGGRNFLRARWGAGYAEILGKSAQ</sequence>
<dbReference type="Proteomes" id="UP000308652">
    <property type="component" value="Unassembled WGS sequence"/>
</dbReference>
<evidence type="ECO:0000313" key="1">
    <source>
        <dbReference type="EMBL" id="TFK33473.1"/>
    </source>
</evidence>
<name>A0A5C3LMG6_9AGAR</name>
<gene>
    <name evidence="1" type="ORF">BDQ12DRAFT_691150</name>
</gene>
<accession>A0A5C3LMG6</accession>
<protein>
    <submittedName>
        <fullName evidence="1">Uncharacterized protein</fullName>
    </submittedName>
</protein>